<evidence type="ECO:0000313" key="3">
    <source>
        <dbReference type="EMBL" id="GHC49118.1"/>
    </source>
</evidence>
<dbReference type="PANTHER" id="PTHR35010">
    <property type="entry name" value="BLL4672 PROTEIN-RELATED"/>
    <property type="match status" value="1"/>
</dbReference>
<dbReference type="EMBL" id="BMZN01000003">
    <property type="protein sequence ID" value="GHC49118.1"/>
    <property type="molecule type" value="Genomic_DNA"/>
</dbReference>
<dbReference type="SUPFAM" id="SSF47413">
    <property type="entry name" value="lambda repressor-like DNA-binding domains"/>
    <property type="match status" value="1"/>
</dbReference>
<dbReference type="SMART" id="SM00530">
    <property type="entry name" value="HTH_XRE"/>
    <property type="match status" value="1"/>
</dbReference>
<feature type="region of interest" description="Disordered" evidence="1">
    <location>
        <begin position="1"/>
        <end position="22"/>
    </location>
</feature>
<keyword evidence="4" id="KW-1185">Reference proteome</keyword>
<dbReference type="RefSeq" id="WP_189392513.1">
    <property type="nucleotide sequence ID" value="NZ_BMZN01000003.1"/>
</dbReference>
<sequence length="283" mass="32125">MSTSGQTGTHPGGAESASQTRRQALGRFLRHARERIRPVDLGLAPGVRRRTPGLRREEVAQLCDISTTWYTWIEQGRDVTVSPTVCARLATVLKLARAERHYLFELADCADPEHWQGDIQPLPQGLSACVDSILAPAYILDRSWNVLARNEALLSLFDGWPDRSEQPNLLRYIFLDPAARDLVVDWEQRASRVVAEFRADVGAHADEPDLQALIQELSQHSQVFAFWWGRQTVVEREGGLRDFRHPKEGVRRFQQFTFRLAIRPDCKLVMLLNDQLPPQDAVA</sequence>
<dbReference type="Pfam" id="PF17765">
    <property type="entry name" value="MLTR_LBD"/>
    <property type="match status" value="1"/>
</dbReference>
<dbReference type="GO" id="GO:0003677">
    <property type="term" value="F:DNA binding"/>
    <property type="evidence" value="ECO:0007669"/>
    <property type="project" value="UniProtKB-KW"/>
</dbReference>
<dbReference type="Proteomes" id="UP000608923">
    <property type="component" value="Unassembled WGS sequence"/>
</dbReference>
<dbReference type="InterPro" id="IPR041413">
    <property type="entry name" value="MLTR_LBD"/>
</dbReference>
<organism evidence="3 4">
    <name type="scientific">Alcaligenes pakistanensis</name>
    <dbReference type="NCBI Taxonomy" id="1482717"/>
    <lineage>
        <taxon>Bacteria</taxon>
        <taxon>Pseudomonadati</taxon>
        <taxon>Pseudomonadota</taxon>
        <taxon>Betaproteobacteria</taxon>
        <taxon>Burkholderiales</taxon>
        <taxon>Alcaligenaceae</taxon>
        <taxon>Alcaligenes</taxon>
    </lineage>
</organism>
<dbReference type="Gene3D" id="1.10.260.40">
    <property type="entry name" value="lambda repressor-like DNA-binding domains"/>
    <property type="match status" value="1"/>
</dbReference>
<proteinExistence type="predicted"/>
<dbReference type="InterPro" id="IPR001387">
    <property type="entry name" value="Cro/C1-type_HTH"/>
</dbReference>
<name>A0A8H9M7V5_9BURK</name>
<feature type="domain" description="HTH cro/C1-type" evidence="2">
    <location>
        <begin position="28"/>
        <end position="100"/>
    </location>
</feature>
<comment type="caution">
    <text evidence="3">The sequence shown here is derived from an EMBL/GenBank/DDBJ whole genome shotgun (WGS) entry which is preliminary data.</text>
</comment>
<evidence type="ECO:0000256" key="1">
    <source>
        <dbReference type="SAM" id="MobiDB-lite"/>
    </source>
</evidence>
<dbReference type="AlphaFoldDB" id="A0A8H9M7V5"/>
<dbReference type="Gene3D" id="3.30.450.180">
    <property type="match status" value="1"/>
</dbReference>
<reference evidence="4" key="1">
    <citation type="journal article" date="2019" name="Int. J. Syst. Evol. Microbiol.">
        <title>The Global Catalogue of Microorganisms (GCM) 10K type strain sequencing project: providing services to taxonomists for standard genome sequencing and annotation.</title>
        <authorList>
            <consortium name="The Broad Institute Genomics Platform"/>
            <consortium name="The Broad Institute Genome Sequencing Center for Infectious Disease"/>
            <person name="Wu L."/>
            <person name="Ma J."/>
        </authorList>
    </citation>
    <scope>NUCLEOTIDE SEQUENCE [LARGE SCALE GENOMIC DNA]</scope>
    <source>
        <strain evidence="4">KCTC 42083</strain>
    </source>
</reference>
<keyword evidence="3" id="KW-0238">DNA-binding</keyword>
<evidence type="ECO:0000259" key="2">
    <source>
        <dbReference type="SMART" id="SM00530"/>
    </source>
</evidence>
<protein>
    <submittedName>
        <fullName evidence="3">DNA-binding protein</fullName>
    </submittedName>
</protein>
<gene>
    <name evidence="3" type="ORF">GCM10010096_21000</name>
</gene>
<dbReference type="Pfam" id="PF13560">
    <property type="entry name" value="HTH_31"/>
    <property type="match status" value="1"/>
</dbReference>
<dbReference type="PANTHER" id="PTHR35010:SF2">
    <property type="entry name" value="BLL4672 PROTEIN"/>
    <property type="match status" value="1"/>
</dbReference>
<dbReference type="CDD" id="cd00093">
    <property type="entry name" value="HTH_XRE"/>
    <property type="match status" value="1"/>
</dbReference>
<dbReference type="InterPro" id="IPR010982">
    <property type="entry name" value="Lambda_DNA-bd_dom_sf"/>
</dbReference>
<evidence type="ECO:0000313" key="4">
    <source>
        <dbReference type="Proteomes" id="UP000608923"/>
    </source>
</evidence>
<accession>A0A8H9M7V5</accession>